<feature type="transmembrane region" description="Helical" evidence="11">
    <location>
        <begin position="724"/>
        <end position="747"/>
    </location>
</feature>
<feature type="transmembrane region" description="Helical" evidence="11">
    <location>
        <begin position="648"/>
        <end position="667"/>
    </location>
</feature>
<dbReference type="InterPro" id="IPR001828">
    <property type="entry name" value="ANF_lig-bd_rcpt"/>
</dbReference>
<keyword evidence="5 11" id="KW-1133">Transmembrane helix</keyword>
<keyword evidence="3 11" id="KW-0812">Transmembrane</keyword>
<feature type="domain" description="G-protein coupled receptors family 3 profile" evidence="13">
    <location>
        <begin position="611"/>
        <end position="858"/>
    </location>
</feature>
<keyword evidence="2" id="KW-1003">Cell membrane</keyword>
<name>A0AAE1CR44_9GAST</name>
<dbReference type="InterPro" id="IPR011500">
    <property type="entry name" value="GPCR_3_9-Cys_dom"/>
</dbReference>
<evidence type="ECO:0000256" key="11">
    <source>
        <dbReference type="SAM" id="Phobius"/>
    </source>
</evidence>
<organism evidence="14 15">
    <name type="scientific">Elysia crispata</name>
    <name type="common">lettuce slug</name>
    <dbReference type="NCBI Taxonomy" id="231223"/>
    <lineage>
        <taxon>Eukaryota</taxon>
        <taxon>Metazoa</taxon>
        <taxon>Spiralia</taxon>
        <taxon>Lophotrochozoa</taxon>
        <taxon>Mollusca</taxon>
        <taxon>Gastropoda</taxon>
        <taxon>Heterobranchia</taxon>
        <taxon>Euthyneura</taxon>
        <taxon>Panpulmonata</taxon>
        <taxon>Sacoglossa</taxon>
        <taxon>Placobranchoidea</taxon>
        <taxon>Plakobranchidae</taxon>
        <taxon>Elysia</taxon>
    </lineage>
</organism>
<dbReference type="InterPro" id="IPR050726">
    <property type="entry name" value="mGluR"/>
</dbReference>
<dbReference type="InterPro" id="IPR017978">
    <property type="entry name" value="GPCR_3_C"/>
</dbReference>
<keyword evidence="9" id="KW-0325">Glycoprotein</keyword>
<feature type="transmembrane region" description="Helical" evidence="11">
    <location>
        <begin position="611"/>
        <end position="636"/>
    </location>
</feature>
<evidence type="ECO:0000256" key="3">
    <source>
        <dbReference type="ARBA" id="ARBA00022692"/>
    </source>
</evidence>
<dbReference type="PROSITE" id="PS50259">
    <property type="entry name" value="G_PROTEIN_RECEP_F3_4"/>
    <property type="match status" value="1"/>
</dbReference>
<dbReference type="AlphaFoldDB" id="A0AAE1CR44"/>
<evidence type="ECO:0000256" key="8">
    <source>
        <dbReference type="ARBA" id="ARBA00023170"/>
    </source>
</evidence>
<dbReference type="Pfam" id="PF00003">
    <property type="entry name" value="7tm_3"/>
    <property type="match status" value="1"/>
</dbReference>
<feature type="chain" id="PRO_5042265595" description="G-protein coupled receptors family 3 profile domain-containing protein" evidence="12">
    <location>
        <begin position="17"/>
        <end position="955"/>
    </location>
</feature>
<keyword evidence="10" id="KW-0807">Transducer</keyword>
<feature type="transmembrane region" description="Helical" evidence="11">
    <location>
        <begin position="836"/>
        <end position="854"/>
    </location>
</feature>
<dbReference type="PANTHER" id="PTHR24060">
    <property type="entry name" value="METABOTROPIC GLUTAMATE RECEPTOR"/>
    <property type="match status" value="1"/>
</dbReference>
<evidence type="ECO:0000313" key="14">
    <source>
        <dbReference type="EMBL" id="KAK3728884.1"/>
    </source>
</evidence>
<comment type="caution">
    <text evidence="14">The sequence shown here is derived from an EMBL/GenBank/DDBJ whole genome shotgun (WGS) entry which is preliminary data.</text>
</comment>
<accession>A0AAE1CR44</accession>
<evidence type="ECO:0000256" key="9">
    <source>
        <dbReference type="ARBA" id="ARBA00023180"/>
    </source>
</evidence>
<dbReference type="InterPro" id="IPR000337">
    <property type="entry name" value="GPCR_3"/>
</dbReference>
<keyword evidence="4 12" id="KW-0732">Signal</keyword>
<keyword evidence="8" id="KW-0675">Receptor</keyword>
<dbReference type="Proteomes" id="UP001283361">
    <property type="component" value="Unassembled WGS sequence"/>
</dbReference>
<dbReference type="PRINTS" id="PR00248">
    <property type="entry name" value="GPCRMGR"/>
</dbReference>
<dbReference type="Gene3D" id="3.40.50.2300">
    <property type="match status" value="2"/>
</dbReference>
<keyword evidence="6" id="KW-0297">G-protein coupled receptor</keyword>
<evidence type="ECO:0000256" key="2">
    <source>
        <dbReference type="ARBA" id="ARBA00022475"/>
    </source>
</evidence>
<evidence type="ECO:0000256" key="7">
    <source>
        <dbReference type="ARBA" id="ARBA00023136"/>
    </source>
</evidence>
<comment type="subcellular location">
    <subcellularLocation>
        <location evidence="1">Cell membrane</location>
        <topology evidence="1">Multi-pass membrane protein</topology>
    </subcellularLocation>
</comment>
<dbReference type="InterPro" id="IPR028082">
    <property type="entry name" value="Peripla_BP_I"/>
</dbReference>
<dbReference type="CDD" id="cd13953">
    <property type="entry name" value="7tm_classC_mGluR-like"/>
    <property type="match status" value="1"/>
</dbReference>
<dbReference type="SUPFAM" id="SSF53822">
    <property type="entry name" value="Periplasmic binding protein-like I"/>
    <property type="match status" value="2"/>
</dbReference>
<dbReference type="GO" id="GO:0005886">
    <property type="term" value="C:plasma membrane"/>
    <property type="evidence" value="ECO:0007669"/>
    <property type="project" value="UniProtKB-SubCell"/>
</dbReference>
<evidence type="ECO:0000256" key="6">
    <source>
        <dbReference type="ARBA" id="ARBA00023040"/>
    </source>
</evidence>
<sequence length="955" mass="105688">MILLTINILIGYSVTAADILIPGQPPLRHIRHGDIDIGGIISGLNYSPEGLCGDSQFMDASYHFAESVAHAVDRINRNASILADVRLGFVILDDCMKQATAAVQAMAFLQRDVFEYPTRGEYRDHGTTLETHAIEAYESIKFNESNTCFKINSTERGGIDTARANKPFSKTQLKAYDVVGVIGCLRSSNSMMAAQILGAGQIPMVSFISTSPKLSNREMYPYFFRVVPSDDFLVDAQVELILQMKWTYVSVVFTEGEFGETAYRSLRARLTQVKGHCIAVAQKISQGATYVEHLNIVKNLVQHRRARIVVAFTDPPSHIWLLRASTDLGTGDWFIWLANESWKIFVTEQVQEGAVDGIIAGFPAFVSRSYNEYSATMNPARNPNPWFLRQWEATFNCSILEPECSTNHSADSIPGHNTYVYSDGAYDAVSTFAHAIQDLIGRNCPEKTGRDVRSCITGHELREAIQRASFYSSTGLIEFDAEGNLLSKIYFEQILPKLEGVGYELVRVAVYDTRTSTITTLRNISFAHHDSESIRVDGIPESVCSHPCGPSEYRIQREPACCWECHTCRSNEILVNGHTGCGRCPPFTWPDDTLTTCAPIEPHFAAADDPLLILILSLSAIGLLGVAMVTSAYVRYGDARVIKASSKELSYLQLVAILTGYLTPPVLSVRPNDTVCVTAFFMYCLSFSWSYAPLLVKAIRIHRIFRAGKSATMKLKFISPRSQVAFASLLILVQVLLCLVITLKFKLSAALTQTVLTEKYVELSCDWSLSGLISFLTYNLILISLCSVFAFKTRKLPDNFNESRFISLCVYTTLIIWIAFVPTYFTTSSQYVRRSLLSLSLLVNHSVAIVFLYLPKIYAAVHLVSPESSDDPAELTTANRFVSRQAVPTSGGTVLRVPSTISGAQGHSFQGHVPRAQEEGSAVNARENPEFKVVRGERADAGKTGVPGIPDIFDV</sequence>
<gene>
    <name evidence="14" type="ORF">RRG08_053495</name>
</gene>
<dbReference type="FunFam" id="2.10.50.30:FF:000004">
    <property type="entry name" value="Taste receptor type 1 member 3-like protein"/>
    <property type="match status" value="1"/>
</dbReference>
<feature type="transmembrane region" description="Helical" evidence="11">
    <location>
        <begin position="767"/>
        <end position="791"/>
    </location>
</feature>
<dbReference type="EMBL" id="JAWDGP010007169">
    <property type="protein sequence ID" value="KAK3728884.1"/>
    <property type="molecule type" value="Genomic_DNA"/>
</dbReference>
<keyword evidence="7 11" id="KW-0472">Membrane</keyword>
<evidence type="ECO:0000256" key="1">
    <source>
        <dbReference type="ARBA" id="ARBA00004651"/>
    </source>
</evidence>
<dbReference type="Pfam" id="PF01094">
    <property type="entry name" value="ANF_receptor"/>
    <property type="match status" value="1"/>
</dbReference>
<dbReference type="Gene3D" id="2.10.50.30">
    <property type="entry name" value="GPCR, family 3, nine cysteines domain"/>
    <property type="match status" value="1"/>
</dbReference>
<evidence type="ECO:0000256" key="10">
    <source>
        <dbReference type="ARBA" id="ARBA00023224"/>
    </source>
</evidence>
<reference evidence="14" key="1">
    <citation type="journal article" date="2023" name="G3 (Bethesda)">
        <title>A reference genome for the long-term kleptoplast-retaining sea slug Elysia crispata morphotype clarki.</title>
        <authorList>
            <person name="Eastman K.E."/>
            <person name="Pendleton A.L."/>
            <person name="Shaikh M.A."/>
            <person name="Suttiyut T."/>
            <person name="Ogas R."/>
            <person name="Tomko P."/>
            <person name="Gavelis G."/>
            <person name="Widhalm J.R."/>
            <person name="Wisecaver J.H."/>
        </authorList>
    </citation>
    <scope>NUCLEOTIDE SEQUENCE</scope>
    <source>
        <strain evidence="14">ECLA1</strain>
    </source>
</reference>
<keyword evidence="15" id="KW-1185">Reference proteome</keyword>
<dbReference type="Pfam" id="PF07562">
    <property type="entry name" value="NCD3G"/>
    <property type="match status" value="1"/>
</dbReference>
<dbReference type="PRINTS" id="PR01176">
    <property type="entry name" value="GABABRECEPTR"/>
</dbReference>
<feature type="signal peptide" evidence="12">
    <location>
        <begin position="1"/>
        <end position="16"/>
    </location>
</feature>
<feature type="transmembrane region" description="Helical" evidence="11">
    <location>
        <begin position="803"/>
        <end position="824"/>
    </location>
</feature>
<proteinExistence type="predicted"/>
<evidence type="ECO:0000259" key="13">
    <source>
        <dbReference type="PROSITE" id="PS50259"/>
    </source>
</evidence>
<dbReference type="GO" id="GO:0004930">
    <property type="term" value="F:G protein-coupled receptor activity"/>
    <property type="evidence" value="ECO:0007669"/>
    <property type="project" value="UniProtKB-KW"/>
</dbReference>
<dbReference type="InterPro" id="IPR038550">
    <property type="entry name" value="GPCR_3_9-Cys_sf"/>
</dbReference>
<evidence type="ECO:0000256" key="5">
    <source>
        <dbReference type="ARBA" id="ARBA00022989"/>
    </source>
</evidence>
<evidence type="ECO:0000256" key="12">
    <source>
        <dbReference type="SAM" id="SignalP"/>
    </source>
</evidence>
<evidence type="ECO:0000313" key="15">
    <source>
        <dbReference type="Proteomes" id="UP001283361"/>
    </source>
</evidence>
<protein>
    <recommendedName>
        <fullName evidence="13">G-protein coupled receptors family 3 profile domain-containing protein</fullName>
    </recommendedName>
</protein>
<feature type="transmembrane region" description="Helical" evidence="11">
    <location>
        <begin position="679"/>
        <end position="696"/>
    </location>
</feature>
<evidence type="ECO:0000256" key="4">
    <source>
        <dbReference type="ARBA" id="ARBA00022729"/>
    </source>
</evidence>